<dbReference type="GO" id="GO:0046872">
    <property type="term" value="F:metal ion binding"/>
    <property type="evidence" value="ECO:0007669"/>
    <property type="project" value="UniProtKB-KW"/>
</dbReference>
<evidence type="ECO:0000256" key="1">
    <source>
        <dbReference type="ARBA" id="ARBA00022723"/>
    </source>
</evidence>
<dbReference type="GO" id="GO:0004099">
    <property type="term" value="F:chitin deacetylase activity"/>
    <property type="evidence" value="ECO:0007669"/>
    <property type="project" value="UniProtKB-ARBA"/>
</dbReference>
<dbReference type="PANTHER" id="PTHR10587">
    <property type="entry name" value="GLYCOSYL TRANSFERASE-RELATED"/>
    <property type="match status" value="1"/>
</dbReference>
<evidence type="ECO:0000313" key="7">
    <source>
        <dbReference type="EMBL" id="TPX47284.1"/>
    </source>
</evidence>
<sequence length="378" mass="41151">MNQMIKIMLLATASVTITRIEALWDGVTVPLTSIDGLPVPPLDVLPPVNQPWFSKYNLAGVPVLPQTSNKTGTAAPIYANPDILACKKPTDWAISYDDGPSQYTEGVLSNLTAAKEKVTFFVVGSRIIERPDLLLKTYQLGHQIACHTWSHPYLTSISNDEIIAEMEWCVKAVSYVTGVKPRYMRPPFGDEDARVRGVLVAMGFEIVIWNIDSTDYLSGPVTDGALSNPSYDQKWIVGNITSFINERKGQQVPPAQGVISLEHDLYYTSSQEAPNVLKAVKAANYTILPVGTCMGDSKWYSNQATMTATHTTMATATKHATTIAPAKLATMRPATLATRTPGSSATESQGSGVDVITPIFSIYFIMILTILSIYTLVA</sequence>
<feature type="transmembrane region" description="Helical" evidence="3">
    <location>
        <begin position="355"/>
        <end position="377"/>
    </location>
</feature>
<dbReference type="InterPro" id="IPR002509">
    <property type="entry name" value="NODB_dom"/>
</dbReference>
<dbReference type="GO" id="GO:0009272">
    <property type="term" value="P:fungal-type cell wall biogenesis"/>
    <property type="evidence" value="ECO:0007669"/>
    <property type="project" value="UniProtKB-ARBA"/>
</dbReference>
<keyword evidence="1" id="KW-0479">Metal-binding</keyword>
<dbReference type="EMBL" id="QEAM01000253">
    <property type="protein sequence ID" value="TPX42792.1"/>
    <property type="molecule type" value="Genomic_DNA"/>
</dbReference>
<dbReference type="VEuPathDB" id="FungiDB:SeMB42_g03386"/>
<keyword evidence="3" id="KW-0472">Membrane</keyword>
<dbReference type="Proteomes" id="UP000320475">
    <property type="component" value="Unassembled WGS sequence"/>
</dbReference>
<evidence type="ECO:0000313" key="8">
    <source>
        <dbReference type="Proteomes" id="UP000317494"/>
    </source>
</evidence>
<dbReference type="Gene3D" id="3.20.20.370">
    <property type="entry name" value="Glycoside hydrolase/deacetylase"/>
    <property type="match status" value="1"/>
</dbReference>
<evidence type="ECO:0000256" key="3">
    <source>
        <dbReference type="SAM" id="Phobius"/>
    </source>
</evidence>
<dbReference type="EMBL" id="QEAN01000119">
    <property type="protein sequence ID" value="TPX47284.1"/>
    <property type="molecule type" value="Genomic_DNA"/>
</dbReference>
<name>A0A507CUC4_9FUNG</name>
<evidence type="ECO:0000313" key="9">
    <source>
        <dbReference type="Proteomes" id="UP000320475"/>
    </source>
</evidence>
<dbReference type="PROSITE" id="PS51677">
    <property type="entry name" value="NODB"/>
    <property type="match status" value="1"/>
</dbReference>
<dbReference type="AlphaFoldDB" id="A0A507CUC4"/>
<keyword evidence="8" id="KW-1185">Reference proteome</keyword>
<feature type="domain" description="NodB homology" evidence="5">
    <location>
        <begin position="90"/>
        <end position="288"/>
    </location>
</feature>
<keyword evidence="3" id="KW-1133">Transmembrane helix</keyword>
<keyword evidence="3" id="KW-0812">Transmembrane</keyword>
<keyword evidence="4" id="KW-0732">Signal</keyword>
<evidence type="ECO:0000259" key="5">
    <source>
        <dbReference type="PROSITE" id="PS51677"/>
    </source>
</evidence>
<gene>
    <name evidence="6" type="ORF">SeLEV6574_g05409</name>
    <name evidence="7" type="ORF">SeMB42_g03386</name>
</gene>
<keyword evidence="2" id="KW-0378">Hydrolase</keyword>
<dbReference type="GO" id="GO:0005975">
    <property type="term" value="P:carbohydrate metabolic process"/>
    <property type="evidence" value="ECO:0007669"/>
    <property type="project" value="InterPro"/>
</dbReference>
<dbReference type="STRING" id="286115.A0A507CUC4"/>
<reference evidence="8 9" key="1">
    <citation type="journal article" date="2019" name="Sci. Rep.">
        <title>Comparative genomics of chytrid fungi reveal insights into the obligate biotrophic and pathogenic lifestyle of Synchytrium endobioticum.</title>
        <authorList>
            <person name="van de Vossenberg B.T.L.H."/>
            <person name="Warris S."/>
            <person name="Nguyen H.D.T."/>
            <person name="van Gent-Pelzer M.P.E."/>
            <person name="Joly D.L."/>
            <person name="van de Geest H.C."/>
            <person name="Bonants P.J.M."/>
            <person name="Smith D.S."/>
            <person name="Levesque C.A."/>
            <person name="van der Lee T.A.J."/>
        </authorList>
    </citation>
    <scope>NUCLEOTIDE SEQUENCE [LARGE SCALE GENOMIC DNA]</scope>
    <source>
        <strain evidence="6 9">LEV6574</strain>
        <strain evidence="7 8">MB42</strain>
    </source>
</reference>
<dbReference type="Pfam" id="PF01522">
    <property type="entry name" value="Polysacc_deac_1"/>
    <property type="match status" value="1"/>
</dbReference>
<protein>
    <recommendedName>
        <fullName evidence="5">NodB homology domain-containing protein</fullName>
    </recommendedName>
</protein>
<feature type="signal peptide" evidence="4">
    <location>
        <begin position="1"/>
        <end position="22"/>
    </location>
</feature>
<organism evidence="6 9">
    <name type="scientific">Synchytrium endobioticum</name>
    <dbReference type="NCBI Taxonomy" id="286115"/>
    <lineage>
        <taxon>Eukaryota</taxon>
        <taxon>Fungi</taxon>
        <taxon>Fungi incertae sedis</taxon>
        <taxon>Chytridiomycota</taxon>
        <taxon>Chytridiomycota incertae sedis</taxon>
        <taxon>Chytridiomycetes</taxon>
        <taxon>Synchytriales</taxon>
        <taxon>Synchytriaceae</taxon>
        <taxon>Synchytrium</taxon>
    </lineage>
</organism>
<dbReference type="Proteomes" id="UP000317494">
    <property type="component" value="Unassembled WGS sequence"/>
</dbReference>
<dbReference type="InterPro" id="IPR050248">
    <property type="entry name" value="Polysacc_deacetylase_ArnD"/>
</dbReference>
<evidence type="ECO:0000256" key="4">
    <source>
        <dbReference type="SAM" id="SignalP"/>
    </source>
</evidence>
<proteinExistence type="predicted"/>
<dbReference type="SUPFAM" id="SSF88713">
    <property type="entry name" value="Glycoside hydrolase/deacetylase"/>
    <property type="match status" value="1"/>
</dbReference>
<dbReference type="PANTHER" id="PTHR10587:SF133">
    <property type="entry name" value="CHITIN DEACETYLASE 1-RELATED"/>
    <property type="match status" value="1"/>
</dbReference>
<evidence type="ECO:0000313" key="6">
    <source>
        <dbReference type="EMBL" id="TPX42792.1"/>
    </source>
</evidence>
<feature type="chain" id="PRO_5033839489" description="NodB homology domain-containing protein" evidence="4">
    <location>
        <begin position="23"/>
        <end position="378"/>
    </location>
</feature>
<evidence type="ECO:0000256" key="2">
    <source>
        <dbReference type="ARBA" id="ARBA00022801"/>
    </source>
</evidence>
<accession>A0A507CUC4</accession>
<comment type="caution">
    <text evidence="6">The sequence shown here is derived from an EMBL/GenBank/DDBJ whole genome shotgun (WGS) entry which is preliminary data.</text>
</comment>
<dbReference type="OrthoDB" id="5547340at2759"/>
<dbReference type="GO" id="GO:0016020">
    <property type="term" value="C:membrane"/>
    <property type="evidence" value="ECO:0007669"/>
    <property type="project" value="TreeGrafter"/>
</dbReference>
<dbReference type="InterPro" id="IPR011330">
    <property type="entry name" value="Glyco_hydro/deAcase_b/a-brl"/>
</dbReference>